<reference evidence="15" key="2">
    <citation type="submission" date="2015-01" db="EMBL/GenBank/DDBJ databases">
        <title>Evolutionary Origins and Diversification of the Mycorrhizal Mutualists.</title>
        <authorList>
            <consortium name="DOE Joint Genome Institute"/>
            <consortium name="Mycorrhizal Genomics Consortium"/>
            <person name="Kohler A."/>
            <person name="Kuo A."/>
            <person name="Nagy L.G."/>
            <person name="Floudas D."/>
            <person name="Copeland A."/>
            <person name="Barry K.W."/>
            <person name="Cichocki N."/>
            <person name="Veneault-Fourrey C."/>
            <person name="LaButti K."/>
            <person name="Lindquist E.A."/>
            <person name="Lipzen A."/>
            <person name="Lundell T."/>
            <person name="Morin E."/>
            <person name="Murat C."/>
            <person name="Riley R."/>
            <person name="Ohm R."/>
            <person name="Sun H."/>
            <person name="Tunlid A."/>
            <person name="Henrissat B."/>
            <person name="Grigoriev I.V."/>
            <person name="Hibbett D.S."/>
            <person name="Martin F."/>
        </authorList>
    </citation>
    <scope>NUCLEOTIDE SEQUENCE [LARGE SCALE GENOMIC DNA]</scope>
    <source>
        <strain evidence="15">441</strain>
    </source>
</reference>
<evidence type="ECO:0000256" key="1">
    <source>
        <dbReference type="ARBA" id="ARBA00004434"/>
    </source>
</evidence>
<gene>
    <name evidence="14" type="ORF">PISMIDRAFT_678604</name>
</gene>
<dbReference type="AlphaFoldDB" id="A0A0C9ZDU9"/>
<evidence type="ECO:0000256" key="2">
    <source>
        <dbReference type="ARBA" id="ARBA00010877"/>
    </source>
</evidence>
<dbReference type="OrthoDB" id="10261039at2759"/>
<keyword evidence="6 11" id="KW-1133">Transmembrane helix</keyword>
<dbReference type="GO" id="GO:0042407">
    <property type="term" value="P:cristae formation"/>
    <property type="evidence" value="ECO:0007669"/>
    <property type="project" value="TreeGrafter"/>
</dbReference>
<dbReference type="Pfam" id="PF09731">
    <property type="entry name" value="Mitofilin"/>
    <property type="match status" value="1"/>
</dbReference>
<evidence type="ECO:0000256" key="11">
    <source>
        <dbReference type="RuleBase" id="RU363000"/>
    </source>
</evidence>
<evidence type="ECO:0000256" key="6">
    <source>
        <dbReference type="ARBA" id="ARBA00022989"/>
    </source>
</evidence>
<dbReference type="InterPro" id="IPR019133">
    <property type="entry name" value="MIC60"/>
</dbReference>
<evidence type="ECO:0000256" key="10">
    <source>
        <dbReference type="ARBA" id="ARBA00025571"/>
    </source>
</evidence>
<feature type="transmembrane region" description="Helical" evidence="11">
    <location>
        <begin position="49"/>
        <end position="69"/>
    </location>
</feature>
<dbReference type="PANTHER" id="PTHR15415:SF7">
    <property type="entry name" value="MICOS COMPLEX SUBUNIT MIC60"/>
    <property type="match status" value="1"/>
</dbReference>
<dbReference type="Proteomes" id="UP000054018">
    <property type="component" value="Unassembled WGS sequence"/>
</dbReference>
<evidence type="ECO:0000256" key="8">
    <source>
        <dbReference type="ARBA" id="ARBA00023128"/>
    </source>
</evidence>
<reference evidence="14 15" key="1">
    <citation type="submission" date="2014-04" db="EMBL/GenBank/DDBJ databases">
        <authorList>
            <consortium name="DOE Joint Genome Institute"/>
            <person name="Kuo A."/>
            <person name="Kohler A."/>
            <person name="Costa M.D."/>
            <person name="Nagy L.G."/>
            <person name="Floudas D."/>
            <person name="Copeland A."/>
            <person name="Barry K.W."/>
            <person name="Cichocki N."/>
            <person name="Veneault-Fourrey C."/>
            <person name="LaButti K."/>
            <person name="Lindquist E.A."/>
            <person name="Lipzen A."/>
            <person name="Lundell T."/>
            <person name="Morin E."/>
            <person name="Murat C."/>
            <person name="Sun H."/>
            <person name="Tunlid A."/>
            <person name="Henrissat B."/>
            <person name="Grigoriev I.V."/>
            <person name="Hibbett D.S."/>
            <person name="Martin F."/>
            <person name="Nordberg H.P."/>
            <person name="Cantor M.N."/>
            <person name="Hua S.X."/>
        </authorList>
    </citation>
    <scope>NUCLEOTIDE SEQUENCE [LARGE SCALE GENOMIC DNA]</scope>
    <source>
        <strain evidence="14 15">441</strain>
    </source>
</reference>
<sequence>MYRAIAVPKQTSRVTGRGLVRVTRRRLTTTPPTEPTPEPKGTKSIVRKLLFYSVAGTATFYIGSTFASYENPQYREIFSRNVPLGKVLIEYGTKHGWDDITIQKVVISTVDAVKYVSGFVQKQLGYRPSEDAAAKDTTKEAVPPIRERAKATYQESKERVKSLATALKTSVDKSKDQGPPEGPKHSATARYMAAKFAEELEELVRKAEEALAKRYPELESEVTTAVDQPKAAEVELVIVPEPRDKNVYESPLPIGFEPPPGYVRPRPPKPKDTAAPPTEPAPSPLPLVAPAVSEVAVSEPVVSHLAHTIDNLASYLNSTPAVEKAKDVLETAKHDLQDLASRIERIKEEEQHQLEQKLDEQAREYNTKLLELEIDAQDKLDLQQEDFQKFMEEERAKYAQAYREKLAHELKIQTELINERLKEEVIAQGIEMQRRWIREVKVKVEEERGGRLSRLEELATNLKRLERLALDNSYYLDENIRVHALWTAVRAMQGAVDASVRKPFREELRVLRHVAVAKDDPVLSTALDSIEKTDIPDLGVEPLVDLTSWFTTSVAPRVSSVALVPDRNAGVLSHLASHLLTSFTFRKHGLTPGNDVLSVLARAEYYLDEKDLDSAARELNQLTGTAKELLHDWLEAARRRLEVQQALEVIQAEATLASLLVV</sequence>
<evidence type="ECO:0000256" key="13">
    <source>
        <dbReference type="SAM" id="MobiDB-lite"/>
    </source>
</evidence>
<comment type="similarity">
    <text evidence="2 11">Belongs to the MICOS complex subunit Mic60 family.</text>
</comment>
<evidence type="ECO:0000313" key="15">
    <source>
        <dbReference type="Proteomes" id="UP000054018"/>
    </source>
</evidence>
<proteinExistence type="inferred from homology"/>
<keyword evidence="7 12" id="KW-0175">Coiled coil</keyword>
<name>A0A0C9ZDU9_9AGAM</name>
<dbReference type="EMBL" id="KN833720">
    <property type="protein sequence ID" value="KIK24094.1"/>
    <property type="molecule type" value="Genomic_DNA"/>
</dbReference>
<dbReference type="GO" id="GO:0061617">
    <property type="term" value="C:MICOS complex"/>
    <property type="evidence" value="ECO:0007669"/>
    <property type="project" value="TreeGrafter"/>
</dbReference>
<comment type="function">
    <text evidence="10">Component of the MICOS complex, a large protein complex of the mitochondrial inner membrane that plays crucial roles in the maintenance of crista junctions, inner membrane architecture, and formation of contact sites to the outer membrane. Plays a role in keeping cristae membranes connected to the inner boundary membrane. Also promotes protein import via the mitochondrial intermembrane space assembly (MIA) pathway.</text>
</comment>
<evidence type="ECO:0000256" key="7">
    <source>
        <dbReference type="ARBA" id="ARBA00023054"/>
    </source>
</evidence>
<keyword evidence="4 11" id="KW-0812">Transmembrane</keyword>
<evidence type="ECO:0000256" key="3">
    <source>
        <dbReference type="ARBA" id="ARBA00018116"/>
    </source>
</evidence>
<keyword evidence="5 11" id="KW-0999">Mitochondrion inner membrane</keyword>
<dbReference type="STRING" id="765257.A0A0C9ZDU9"/>
<feature type="compositionally biased region" description="Basic and acidic residues" evidence="13">
    <location>
        <begin position="170"/>
        <end position="184"/>
    </location>
</feature>
<evidence type="ECO:0000313" key="14">
    <source>
        <dbReference type="EMBL" id="KIK24094.1"/>
    </source>
</evidence>
<feature type="coiled-coil region" evidence="12">
    <location>
        <begin position="322"/>
        <end position="375"/>
    </location>
</feature>
<evidence type="ECO:0000256" key="12">
    <source>
        <dbReference type="SAM" id="Coils"/>
    </source>
</evidence>
<dbReference type="HOGENOM" id="CLU_008024_1_1_1"/>
<evidence type="ECO:0000256" key="5">
    <source>
        <dbReference type="ARBA" id="ARBA00022792"/>
    </source>
</evidence>
<dbReference type="PANTHER" id="PTHR15415">
    <property type="entry name" value="MITOFILIN"/>
    <property type="match status" value="1"/>
</dbReference>
<feature type="region of interest" description="Disordered" evidence="13">
    <location>
        <begin position="249"/>
        <end position="282"/>
    </location>
</feature>
<keyword evidence="15" id="KW-1185">Reference proteome</keyword>
<accession>A0A0C9ZDU9</accession>
<feature type="region of interest" description="Disordered" evidence="13">
    <location>
        <begin position="168"/>
        <end position="187"/>
    </location>
</feature>
<keyword evidence="9 11" id="KW-0472">Membrane</keyword>
<keyword evidence="8 11" id="KW-0496">Mitochondrion</keyword>
<evidence type="ECO:0000256" key="4">
    <source>
        <dbReference type="ARBA" id="ARBA00022692"/>
    </source>
</evidence>
<comment type="subcellular location">
    <subcellularLocation>
        <location evidence="1 11">Mitochondrion inner membrane</location>
        <topology evidence="1 11">Single-pass membrane protein</topology>
    </subcellularLocation>
</comment>
<organism evidence="14 15">
    <name type="scientific">Pisolithus microcarpus 441</name>
    <dbReference type="NCBI Taxonomy" id="765257"/>
    <lineage>
        <taxon>Eukaryota</taxon>
        <taxon>Fungi</taxon>
        <taxon>Dikarya</taxon>
        <taxon>Basidiomycota</taxon>
        <taxon>Agaricomycotina</taxon>
        <taxon>Agaricomycetes</taxon>
        <taxon>Agaricomycetidae</taxon>
        <taxon>Boletales</taxon>
        <taxon>Sclerodermatineae</taxon>
        <taxon>Pisolithaceae</taxon>
        <taxon>Pisolithus</taxon>
    </lineage>
</organism>
<comment type="subunit">
    <text evidence="11">Component of the mitochondrial contact site and cristae organizing system (MICOS) complex.</text>
</comment>
<evidence type="ECO:0000256" key="9">
    <source>
        <dbReference type="ARBA" id="ARBA00023136"/>
    </source>
</evidence>
<protein>
    <recommendedName>
        <fullName evidence="3 11">MICOS complex subunit MIC60</fullName>
    </recommendedName>
    <alternativeName>
        <fullName evidence="11">Mitofilin</fullName>
    </alternativeName>
</protein>